<dbReference type="EMBL" id="KN275962">
    <property type="protein sequence ID" value="KGM91952.1"/>
    <property type="molecule type" value="Genomic_DNA"/>
</dbReference>
<dbReference type="KEGG" id="pbn:PADG_11927"/>
<dbReference type="Proteomes" id="UP000001628">
    <property type="component" value="Unassembled WGS sequence"/>
</dbReference>
<protein>
    <submittedName>
        <fullName evidence="1">Uncharacterized protein</fullName>
    </submittedName>
</protein>
<accession>A0A0A0HTG1</accession>
<keyword evidence="2" id="KW-1185">Reference proteome</keyword>
<gene>
    <name evidence="1" type="ORF">PADG_11927</name>
</gene>
<dbReference type="InParanoid" id="A0A0A0HTG1"/>
<dbReference type="VEuPathDB" id="FungiDB:PADG_11927"/>
<dbReference type="AlphaFoldDB" id="A0A0A0HTG1"/>
<name>A0A0A0HTG1_PARBD</name>
<proteinExistence type="predicted"/>
<sequence>MGRFRQQLQKWHPKNSCRGSLPGMPTLLRSFNQLPTPKGRNIGSQTLIKDFIVNVQIAHRSSEQENPFQMCVFRISAMIAPGKQCLSLDQFVTAAPQETKLPLVIRLNQSFLPKGQQRAENKGVTDLNWVKYMPAVHAGNKFIGN</sequence>
<reference evidence="1 2" key="1">
    <citation type="journal article" date="2011" name="PLoS Genet.">
        <title>Comparative genomic analysis of human fungal pathogens causing paracoccidioidomycosis.</title>
        <authorList>
            <person name="Desjardins C.A."/>
            <person name="Champion M.D."/>
            <person name="Holder J.W."/>
            <person name="Muszewska A."/>
            <person name="Goldberg J."/>
            <person name="Bailao A.M."/>
            <person name="Brigido M.M."/>
            <person name="Ferreira M.E."/>
            <person name="Garcia A.M."/>
            <person name="Grynberg M."/>
            <person name="Gujja S."/>
            <person name="Heiman D.I."/>
            <person name="Henn M.R."/>
            <person name="Kodira C.D."/>
            <person name="Leon-Narvaez H."/>
            <person name="Longo L.V."/>
            <person name="Ma L.J."/>
            <person name="Malavazi I."/>
            <person name="Matsuo A.L."/>
            <person name="Morais F.V."/>
            <person name="Pereira M."/>
            <person name="Rodriguez-Brito S."/>
            <person name="Sakthikumar S."/>
            <person name="Salem-Izacc S.M."/>
            <person name="Sykes S.M."/>
            <person name="Teixeira M.M."/>
            <person name="Vallejo M.C."/>
            <person name="Walter M.E."/>
            <person name="Yandava C."/>
            <person name="Young S."/>
            <person name="Zeng Q."/>
            <person name="Zucker J."/>
            <person name="Felipe M.S."/>
            <person name="Goldman G.H."/>
            <person name="Haas B.J."/>
            <person name="McEwen J.G."/>
            <person name="Nino-Vega G."/>
            <person name="Puccia R."/>
            <person name="San-Blas G."/>
            <person name="Soares C.M."/>
            <person name="Birren B.W."/>
            <person name="Cuomo C.A."/>
        </authorList>
    </citation>
    <scope>NUCLEOTIDE SEQUENCE [LARGE SCALE GENOMIC DNA]</scope>
    <source>
        <strain evidence="1 2">Pb18</strain>
    </source>
</reference>
<dbReference type="HOGENOM" id="CLU_1787415_0_0_1"/>
<dbReference type="RefSeq" id="XP_010761148.1">
    <property type="nucleotide sequence ID" value="XM_010762846.1"/>
</dbReference>
<organism evidence="1 2">
    <name type="scientific">Paracoccidioides brasiliensis (strain Pb18)</name>
    <dbReference type="NCBI Taxonomy" id="502780"/>
    <lineage>
        <taxon>Eukaryota</taxon>
        <taxon>Fungi</taxon>
        <taxon>Dikarya</taxon>
        <taxon>Ascomycota</taxon>
        <taxon>Pezizomycotina</taxon>
        <taxon>Eurotiomycetes</taxon>
        <taxon>Eurotiomycetidae</taxon>
        <taxon>Onygenales</taxon>
        <taxon>Ajellomycetaceae</taxon>
        <taxon>Paracoccidioides</taxon>
    </lineage>
</organism>
<dbReference type="GeneID" id="22587824"/>
<evidence type="ECO:0000313" key="2">
    <source>
        <dbReference type="Proteomes" id="UP000001628"/>
    </source>
</evidence>
<evidence type="ECO:0000313" key="1">
    <source>
        <dbReference type="EMBL" id="KGM91952.1"/>
    </source>
</evidence>